<reference evidence="8 9" key="1">
    <citation type="submission" date="2014-11" db="EMBL/GenBank/DDBJ databases">
        <authorList>
            <person name="Wibberg Daniel"/>
        </authorList>
    </citation>
    <scope>NUCLEOTIDE SEQUENCE [LARGE SCALE GENOMIC DNA]</scope>
    <source>
        <strain evidence="8">Rhizoctonia solani AG1-IB 7/3/14</strain>
    </source>
</reference>
<evidence type="ECO:0000313" key="8">
    <source>
        <dbReference type="EMBL" id="CEL57740.1"/>
    </source>
</evidence>
<evidence type="ECO:0000256" key="4">
    <source>
        <dbReference type="ARBA" id="ARBA00022833"/>
    </source>
</evidence>
<feature type="compositionally biased region" description="Basic and acidic residues" evidence="6">
    <location>
        <begin position="678"/>
        <end position="696"/>
    </location>
</feature>
<feature type="compositionally biased region" description="Basic and acidic residues" evidence="6">
    <location>
        <begin position="174"/>
        <end position="192"/>
    </location>
</feature>
<feature type="region of interest" description="Disordered" evidence="6">
    <location>
        <begin position="657"/>
        <end position="719"/>
    </location>
</feature>
<dbReference type="GO" id="GO:0000981">
    <property type="term" value="F:DNA-binding transcription factor activity, RNA polymerase II-specific"/>
    <property type="evidence" value="ECO:0007669"/>
    <property type="project" value="TreeGrafter"/>
</dbReference>
<feature type="compositionally biased region" description="Low complexity" evidence="6">
    <location>
        <begin position="88"/>
        <end position="103"/>
    </location>
</feature>
<dbReference type="Proteomes" id="UP000059188">
    <property type="component" value="Unassembled WGS sequence"/>
</dbReference>
<dbReference type="EMBL" id="LN679102">
    <property type="protein sequence ID" value="CEL57740.1"/>
    <property type="molecule type" value="Genomic_DNA"/>
</dbReference>
<feature type="region of interest" description="Disordered" evidence="6">
    <location>
        <begin position="174"/>
        <end position="197"/>
    </location>
</feature>
<feature type="domain" description="C2H2-type" evidence="7">
    <location>
        <begin position="638"/>
        <end position="669"/>
    </location>
</feature>
<keyword evidence="4" id="KW-0862">Zinc</keyword>
<dbReference type="SUPFAM" id="SSF57667">
    <property type="entry name" value="beta-beta-alpha zinc fingers"/>
    <property type="match status" value="1"/>
</dbReference>
<feature type="region of interest" description="Disordered" evidence="6">
    <location>
        <begin position="263"/>
        <end position="334"/>
    </location>
</feature>
<dbReference type="OrthoDB" id="6077919at2759"/>
<feature type="compositionally biased region" description="Low complexity" evidence="6">
    <location>
        <begin position="566"/>
        <end position="577"/>
    </location>
</feature>
<dbReference type="PROSITE" id="PS50157">
    <property type="entry name" value="ZINC_FINGER_C2H2_2"/>
    <property type="match status" value="2"/>
</dbReference>
<dbReference type="GO" id="GO:0008270">
    <property type="term" value="F:zinc ion binding"/>
    <property type="evidence" value="ECO:0007669"/>
    <property type="project" value="UniProtKB-KW"/>
</dbReference>
<dbReference type="AlphaFoldDB" id="A0A0B7FJ99"/>
<dbReference type="STRING" id="1108050.A0A0B7FJ99"/>
<dbReference type="GO" id="GO:0043565">
    <property type="term" value="F:sequence-specific DNA binding"/>
    <property type="evidence" value="ECO:0007669"/>
    <property type="project" value="TreeGrafter"/>
</dbReference>
<protein>
    <recommendedName>
        <fullName evidence="7">C2H2-type domain-containing protein</fullName>
    </recommendedName>
</protein>
<feature type="compositionally biased region" description="Polar residues" evidence="6">
    <location>
        <begin position="303"/>
        <end position="334"/>
    </location>
</feature>
<feature type="region of interest" description="Disordered" evidence="6">
    <location>
        <begin position="219"/>
        <end position="248"/>
    </location>
</feature>
<keyword evidence="3 5" id="KW-0863">Zinc-finger</keyword>
<keyword evidence="9" id="KW-1185">Reference proteome</keyword>
<dbReference type="Gene3D" id="3.30.160.60">
    <property type="entry name" value="Classic Zinc Finger"/>
    <property type="match status" value="2"/>
</dbReference>
<gene>
    <name evidence="8" type="ORF">RSOLAG1IB_02484</name>
</gene>
<evidence type="ECO:0000256" key="5">
    <source>
        <dbReference type="PROSITE-ProRule" id="PRU00042"/>
    </source>
</evidence>
<feature type="domain" description="C2H2-type" evidence="7">
    <location>
        <begin position="610"/>
        <end position="637"/>
    </location>
</feature>
<evidence type="ECO:0000259" key="7">
    <source>
        <dbReference type="PROSITE" id="PS50157"/>
    </source>
</evidence>
<feature type="compositionally biased region" description="Basic and acidic residues" evidence="6">
    <location>
        <begin position="265"/>
        <end position="276"/>
    </location>
</feature>
<evidence type="ECO:0000313" key="9">
    <source>
        <dbReference type="Proteomes" id="UP000059188"/>
    </source>
</evidence>
<accession>A0A0B7FJ99</accession>
<feature type="region of interest" description="Disordered" evidence="6">
    <location>
        <begin position="1"/>
        <end position="22"/>
    </location>
</feature>
<dbReference type="GO" id="GO:0005634">
    <property type="term" value="C:nucleus"/>
    <property type="evidence" value="ECO:0007669"/>
    <property type="project" value="TreeGrafter"/>
</dbReference>
<feature type="region of interest" description="Disordered" evidence="6">
    <location>
        <begin position="124"/>
        <end position="160"/>
    </location>
</feature>
<dbReference type="PANTHER" id="PTHR24408">
    <property type="entry name" value="ZINC FINGER PROTEIN"/>
    <property type="match status" value="1"/>
</dbReference>
<evidence type="ECO:0000256" key="3">
    <source>
        <dbReference type="ARBA" id="ARBA00022771"/>
    </source>
</evidence>
<dbReference type="Pfam" id="PF00096">
    <property type="entry name" value="zf-C2H2"/>
    <property type="match status" value="2"/>
</dbReference>
<dbReference type="PANTHER" id="PTHR24408:SF21">
    <property type="entry name" value="ZINC FINGER PROTEIN"/>
    <property type="match status" value="1"/>
</dbReference>
<organism evidence="8 9">
    <name type="scientific">Thanatephorus cucumeris (strain AG1-IB / isolate 7/3/14)</name>
    <name type="common">Lettuce bottom rot fungus</name>
    <name type="synonym">Rhizoctonia solani</name>
    <dbReference type="NCBI Taxonomy" id="1108050"/>
    <lineage>
        <taxon>Eukaryota</taxon>
        <taxon>Fungi</taxon>
        <taxon>Dikarya</taxon>
        <taxon>Basidiomycota</taxon>
        <taxon>Agaricomycotina</taxon>
        <taxon>Agaricomycetes</taxon>
        <taxon>Cantharellales</taxon>
        <taxon>Ceratobasidiaceae</taxon>
        <taxon>Rhizoctonia</taxon>
        <taxon>Rhizoctonia solani AG-1</taxon>
    </lineage>
</organism>
<evidence type="ECO:0000256" key="1">
    <source>
        <dbReference type="ARBA" id="ARBA00022723"/>
    </source>
</evidence>
<keyword evidence="1" id="KW-0479">Metal-binding</keyword>
<dbReference type="PROSITE" id="PS00028">
    <property type="entry name" value="ZINC_FINGER_C2H2_1"/>
    <property type="match status" value="2"/>
</dbReference>
<feature type="region of interest" description="Disordered" evidence="6">
    <location>
        <begin position="88"/>
        <end position="111"/>
    </location>
</feature>
<sequence>MPSSSDSSLSPPPDPFIIESSSHFISPPEPVFHCNREVEDSLKPYITVFRLDPFTTHDGIHGRPIPASIRAWPRHQDTSPMTLEFQLDLQSPSQPAPDSDSGSISGFSLPGSDVAEPAQLRYLDGDTAPPLQSPRRHSEVMNPTPMYHTHPPSPRRSFSRFNSTCYSHATPHDRYRSDDYDHPFTRTNRTPDPELDSLQQPTRIMYPRSLAYFAERTEPRPESMYAPESTFCPSDGYQNTYSSSDTSGSDGYPAICAPAVGSHSFSRDDSYRDRGAPHSQQDFASPFAKNDTPPDPQYALFSTPAQMATASCQDGVNPSGDSNQSSGPTLCANSNIGPTDGYPLGYDASGPLQHHFAADGRGIDGSQLRAGDRRDFSLAHDDARLRDTKFQVSSPHQAQPEPTRHIPLSTSYDSYSRDAYLRSAPRDYDRVVSSGYEQNVYGCEPSEDRGSNQQVSGAYTCVSPFGSRSPASSVFDRRASLSFDRSIVRTGVLDHTTPGALGHSEADTMGLVDSDSFHRPISRSCDRSDLLSAFGPLGRDVSFGALGASGTVTPMRIFDSPIVTRSLTLSPTPSTTSGSVERHTNSRSSRRFAPFMPGEMSQAGGGSNKHQCDICHRRFNRPSTLVTHMNSHTGERPHLCPILNCGARFSVPSNLKRHVKGHKSTGSQPRGRKRRSAARREVSPKPRHHALQERKNAQPPCPESLRGMHNLNDLSSRPPFKMPEGVAVVPLPTPLPAIRPRGHPGDENYEERDSFFYARETDQPTPYHPLMWKLRRVLPGPLPSQAELEGRARGARGARGAYGFGDSLSELREWGDDHHRV</sequence>
<feature type="region of interest" description="Disordered" evidence="6">
    <location>
        <begin position="389"/>
        <end position="410"/>
    </location>
</feature>
<dbReference type="InterPro" id="IPR036236">
    <property type="entry name" value="Znf_C2H2_sf"/>
</dbReference>
<proteinExistence type="predicted"/>
<name>A0A0B7FJ99_THACB</name>
<dbReference type="SMART" id="SM00355">
    <property type="entry name" value="ZnF_C2H2"/>
    <property type="match status" value="2"/>
</dbReference>
<evidence type="ECO:0000256" key="6">
    <source>
        <dbReference type="SAM" id="MobiDB-lite"/>
    </source>
</evidence>
<keyword evidence="2" id="KW-0677">Repeat</keyword>
<evidence type="ECO:0000256" key="2">
    <source>
        <dbReference type="ARBA" id="ARBA00022737"/>
    </source>
</evidence>
<feature type="region of interest" description="Disordered" evidence="6">
    <location>
        <begin position="566"/>
        <end position="610"/>
    </location>
</feature>
<dbReference type="InterPro" id="IPR013087">
    <property type="entry name" value="Znf_C2H2_type"/>
</dbReference>